<keyword evidence="3 6" id="KW-0812">Transmembrane</keyword>
<keyword evidence="5 6" id="KW-0472">Membrane</keyword>
<dbReference type="RefSeq" id="WP_011066877.1">
    <property type="nucleotide sequence ID" value="NC_004193.1"/>
</dbReference>
<dbReference type="eggNOG" id="COG1983">
    <property type="taxonomic scope" value="Bacteria"/>
</dbReference>
<dbReference type="AlphaFoldDB" id="Q8ENJ9"/>
<dbReference type="EMBL" id="BA000028">
    <property type="protein sequence ID" value="BAC14440.1"/>
    <property type="molecule type" value="Genomic_DNA"/>
</dbReference>
<dbReference type="PANTHER" id="PTHR33885:SF3">
    <property type="entry name" value="PHAGE SHOCK PROTEIN C"/>
    <property type="match status" value="1"/>
</dbReference>
<reference evidence="8 9" key="1">
    <citation type="journal article" date="2001" name="FEMS Microbiol. Lett.">
        <title>Oceanobacillus iheyensis gen. nov., sp. nov., a deep-sea extremely halotolerant and alkaliphilic species isolated from a depth of 1050 m on the Iheya Ridge.</title>
        <authorList>
            <person name="Lu J."/>
            <person name="Nogi Y."/>
            <person name="Takami H."/>
        </authorList>
    </citation>
    <scope>NUCLEOTIDE SEQUENCE [LARGE SCALE GENOMIC DNA]</scope>
    <source>
        <strain evidence="9">DSM 14371 / CIP 107618 / JCM 11309 / KCTC 3954 / HTE831</strain>
    </source>
</reference>
<evidence type="ECO:0000256" key="3">
    <source>
        <dbReference type="ARBA" id="ARBA00022692"/>
    </source>
</evidence>
<dbReference type="PhylomeDB" id="Q8ENJ9"/>
<keyword evidence="4 6" id="KW-1133">Transmembrane helix</keyword>
<dbReference type="STRING" id="221109.gene:10734736"/>
<evidence type="ECO:0000256" key="2">
    <source>
        <dbReference type="ARBA" id="ARBA00022475"/>
    </source>
</evidence>
<evidence type="ECO:0000256" key="6">
    <source>
        <dbReference type="SAM" id="Phobius"/>
    </source>
</evidence>
<dbReference type="Proteomes" id="UP000000822">
    <property type="component" value="Chromosome"/>
</dbReference>
<dbReference type="Pfam" id="PF04024">
    <property type="entry name" value="PspC"/>
    <property type="match status" value="1"/>
</dbReference>
<evidence type="ECO:0000256" key="4">
    <source>
        <dbReference type="ARBA" id="ARBA00022989"/>
    </source>
</evidence>
<evidence type="ECO:0000256" key="5">
    <source>
        <dbReference type="ARBA" id="ARBA00023136"/>
    </source>
</evidence>
<accession>Q8ENJ9</accession>
<reference evidence="8 9" key="2">
    <citation type="journal article" date="2002" name="Nucleic Acids Res.">
        <title>Genome sequence of Oceanobacillus iheyensis isolated from the Iheya Ridge and its unexpected adaptive capabilities to extreme environments.</title>
        <authorList>
            <person name="Takami H."/>
            <person name="Takaki Y."/>
            <person name="Uchiyama I."/>
        </authorList>
    </citation>
    <scope>NUCLEOTIDE SEQUENCE [LARGE SCALE GENOMIC DNA]</scope>
    <source>
        <strain evidence="9">DSM 14371 / CIP 107618 / JCM 11309 / KCTC 3954 / HTE831</strain>
    </source>
</reference>
<sequence length="63" mass="7108">MKKIFRSDSDKYVAGVFGGLGKYFNIDSTILRIGFIILLIPSVFTLSLIYIAVAMIMPKEDIY</sequence>
<name>Q8ENJ9_OCEIH</name>
<evidence type="ECO:0000256" key="1">
    <source>
        <dbReference type="ARBA" id="ARBA00004162"/>
    </source>
</evidence>
<organism evidence="8 9">
    <name type="scientific">Oceanobacillus iheyensis (strain DSM 14371 / CIP 107618 / JCM 11309 / KCTC 3954 / HTE831)</name>
    <dbReference type="NCBI Taxonomy" id="221109"/>
    <lineage>
        <taxon>Bacteria</taxon>
        <taxon>Bacillati</taxon>
        <taxon>Bacillota</taxon>
        <taxon>Bacilli</taxon>
        <taxon>Bacillales</taxon>
        <taxon>Bacillaceae</taxon>
        <taxon>Oceanobacillus</taxon>
    </lineage>
</organism>
<gene>
    <name evidence="8" type="ordered locus">OB2484</name>
</gene>
<dbReference type="HOGENOM" id="CLU_143433_4_0_9"/>
<keyword evidence="2" id="KW-1003">Cell membrane</keyword>
<feature type="domain" description="Phage shock protein PspC N-terminal" evidence="7">
    <location>
        <begin position="2"/>
        <end position="60"/>
    </location>
</feature>
<dbReference type="InterPro" id="IPR007168">
    <property type="entry name" value="Phageshock_PspC_N"/>
</dbReference>
<dbReference type="InterPro" id="IPR052027">
    <property type="entry name" value="PspC"/>
</dbReference>
<proteinExistence type="predicted"/>
<comment type="subcellular location">
    <subcellularLocation>
        <location evidence="1">Cell membrane</location>
        <topology evidence="1">Single-pass membrane protein</topology>
    </subcellularLocation>
</comment>
<keyword evidence="9" id="KW-1185">Reference proteome</keyword>
<dbReference type="GO" id="GO:0005886">
    <property type="term" value="C:plasma membrane"/>
    <property type="evidence" value="ECO:0007669"/>
    <property type="project" value="UniProtKB-SubCell"/>
</dbReference>
<dbReference type="KEGG" id="oih:OB2484"/>
<evidence type="ECO:0000313" key="8">
    <source>
        <dbReference type="EMBL" id="BAC14440.1"/>
    </source>
</evidence>
<feature type="transmembrane region" description="Helical" evidence="6">
    <location>
        <begin position="30"/>
        <end position="57"/>
    </location>
</feature>
<dbReference type="OrthoDB" id="9815286at2"/>
<evidence type="ECO:0000259" key="7">
    <source>
        <dbReference type="Pfam" id="PF04024"/>
    </source>
</evidence>
<evidence type="ECO:0000313" key="9">
    <source>
        <dbReference type="Proteomes" id="UP000000822"/>
    </source>
</evidence>
<protein>
    <submittedName>
        <fullName evidence="8">Hypothetical conserved protein</fullName>
    </submittedName>
</protein>
<dbReference type="PANTHER" id="PTHR33885">
    <property type="entry name" value="PHAGE SHOCK PROTEIN C"/>
    <property type="match status" value="1"/>
</dbReference>